<organism evidence="10 11">
    <name type="scientific">Pedobacter metabolipauper</name>
    <dbReference type="NCBI Taxonomy" id="425513"/>
    <lineage>
        <taxon>Bacteria</taxon>
        <taxon>Pseudomonadati</taxon>
        <taxon>Bacteroidota</taxon>
        <taxon>Sphingobacteriia</taxon>
        <taxon>Sphingobacteriales</taxon>
        <taxon>Sphingobacteriaceae</taxon>
        <taxon>Pedobacter</taxon>
    </lineage>
</organism>
<evidence type="ECO:0000313" key="10">
    <source>
        <dbReference type="EMBL" id="TDQ11171.1"/>
    </source>
</evidence>
<protein>
    <submittedName>
        <fullName evidence="10">Cytochrome c-type biogenesis protein CcsB</fullName>
    </submittedName>
</protein>
<evidence type="ECO:0000259" key="8">
    <source>
        <dbReference type="Pfam" id="PF01578"/>
    </source>
</evidence>
<evidence type="ECO:0000256" key="2">
    <source>
        <dbReference type="ARBA" id="ARBA00022692"/>
    </source>
</evidence>
<dbReference type="InterPro" id="IPR045062">
    <property type="entry name" value="Cyt_c_biogenesis_CcsA/CcmC"/>
</dbReference>
<feature type="transmembrane region" description="Helical" evidence="7">
    <location>
        <begin position="848"/>
        <end position="864"/>
    </location>
</feature>
<feature type="transmembrane region" description="Helical" evidence="7">
    <location>
        <begin position="959"/>
        <end position="980"/>
    </location>
</feature>
<evidence type="ECO:0000256" key="7">
    <source>
        <dbReference type="SAM" id="Phobius"/>
    </source>
</evidence>
<dbReference type="GO" id="GO:0005886">
    <property type="term" value="C:plasma membrane"/>
    <property type="evidence" value="ECO:0007669"/>
    <property type="project" value="TreeGrafter"/>
</dbReference>
<feature type="domain" description="ResB-like" evidence="9">
    <location>
        <begin position="348"/>
        <end position="423"/>
    </location>
</feature>
<evidence type="ECO:0000256" key="3">
    <source>
        <dbReference type="ARBA" id="ARBA00022748"/>
    </source>
</evidence>
<dbReference type="InterPro" id="IPR002541">
    <property type="entry name" value="Cyt_c_assembly"/>
</dbReference>
<feature type="region of interest" description="Disordered" evidence="6">
    <location>
        <begin position="495"/>
        <end position="516"/>
    </location>
</feature>
<feature type="transmembrane region" description="Helical" evidence="7">
    <location>
        <begin position="1060"/>
        <end position="1077"/>
    </location>
</feature>
<keyword evidence="2 7" id="KW-0812">Transmembrane</keyword>
<feature type="domain" description="Cytochrome c assembly protein" evidence="8">
    <location>
        <begin position="842"/>
        <end position="1048"/>
    </location>
</feature>
<dbReference type="Pfam" id="PF05140">
    <property type="entry name" value="ResB"/>
    <property type="match status" value="1"/>
</dbReference>
<keyword evidence="5 7" id="KW-0472">Membrane</keyword>
<keyword evidence="3" id="KW-0201">Cytochrome c-type biogenesis</keyword>
<dbReference type="AlphaFoldDB" id="A0A4R6T1F6"/>
<proteinExistence type="predicted"/>
<feature type="transmembrane region" description="Helical" evidence="7">
    <location>
        <begin position="995"/>
        <end position="1013"/>
    </location>
</feature>
<feature type="transmembrane region" description="Helical" evidence="7">
    <location>
        <begin position="12"/>
        <end position="32"/>
    </location>
</feature>
<evidence type="ECO:0000259" key="9">
    <source>
        <dbReference type="Pfam" id="PF05140"/>
    </source>
</evidence>
<comment type="subcellular location">
    <subcellularLocation>
        <location evidence="1">Membrane</location>
        <topology evidence="1">Multi-pass membrane protein</topology>
    </subcellularLocation>
</comment>
<comment type="caution">
    <text evidence="10">The sequence shown here is derived from an EMBL/GenBank/DDBJ whole genome shotgun (WGS) entry which is preliminary data.</text>
</comment>
<gene>
    <name evidence="10" type="ORF">ATK78_0287</name>
</gene>
<reference evidence="10 11" key="1">
    <citation type="submission" date="2019-03" db="EMBL/GenBank/DDBJ databases">
        <title>Genomic Encyclopedia of Archaeal and Bacterial Type Strains, Phase II (KMG-II): from individual species to whole genera.</title>
        <authorList>
            <person name="Goeker M."/>
        </authorList>
    </citation>
    <scope>NUCLEOTIDE SEQUENCE [LARGE SCALE GENOMIC DNA]</scope>
    <source>
        <strain evidence="10 11">DSM 19035</strain>
    </source>
</reference>
<dbReference type="InterPro" id="IPR007816">
    <property type="entry name" value="ResB-like_domain"/>
</dbReference>
<feature type="transmembrane region" description="Helical" evidence="7">
    <location>
        <begin position="44"/>
        <end position="65"/>
    </location>
</feature>
<dbReference type="PANTHER" id="PTHR30071:SF1">
    <property type="entry name" value="CYTOCHROME B_B6 PROTEIN-RELATED"/>
    <property type="match status" value="1"/>
</dbReference>
<evidence type="ECO:0000256" key="5">
    <source>
        <dbReference type="ARBA" id="ARBA00023136"/>
    </source>
</evidence>
<evidence type="ECO:0000256" key="1">
    <source>
        <dbReference type="ARBA" id="ARBA00004141"/>
    </source>
</evidence>
<feature type="transmembrane region" description="Helical" evidence="7">
    <location>
        <begin position="1020"/>
        <end position="1040"/>
    </location>
</feature>
<dbReference type="GO" id="GO:0020037">
    <property type="term" value="F:heme binding"/>
    <property type="evidence" value="ECO:0007669"/>
    <property type="project" value="InterPro"/>
</dbReference>
<evidence type="ECO:0000313" key="11">
    <source>
        <dbReference type="Proteomes" id="UP000295620"/>
    </source>
</evidence>
<dbReference type="EMBL" id="SNYC01000003">
    <property type="protein sequence ID" value="TDQ11171.1"/>
    <property type="molecule type" value="Genomic_DNA"/>
</dbReference>
<dbReference type="Pfam" id="PF01578">
    <property type="entry name" value="Cytochrom_C_asm"/>
    <property type="match status" value="1"/>
</dbReference>
<feature type="transmembrane region" description="Helical" evidence="7">
    <location>
        <begin position="77"/>
        <end position="95"/>
    </location>
</feature>
<feature type="transmembrane region" description="Helical" evidence="7">
    <location>
        <begin position="778"/>
        <end position="799"/>
    </location>
</feature>
<feature type="transmembrane region" description="Helical" evidence="7">
    <location>
        <begin position="869"/>
        <end position="886"/>
    </location>
</feature>
<evidence type="ECO:0000256" key="6">
    <source>
        <dbReference type="SAM" id="MobiDB-lite"/>
    </source>
</evidence>
<sequence length="1085" mass="121761">MIKSLSKILFSTRTMGTLLLIYALSMAVATFVENDYGTTVAKALIYNCWWFECVMLLLVLNFIGNIKRYQLIKLKKLPLLVFHLAFIIIFIGGYITRYISYEGSMHIREGEFSNEVISDATFFKVQIGKDDRALAYDDVPALLISNRVPAYLKPFKKTFVSEYDYNGTRVKMKVVDFYARAQDSLVREPSGKPTLHLVVLENGKRVNKFIQSGSVQLIQNMLFTYNKQTTGAINIDDSNGSLQMVSPYQGDYMVMATQQKIPVAENIAQPFNLRSLYTIAGLAFVVPEMPLTGRIIYFEGNKNTHEHDPDLVKVEITTSGVTDTVSFYGGKGMTNFQHQSEIGGLRISLAYGSKIYKTPFDLKLVDFKMEKYPGSTSPAAYSSDVMIMDAGTETPYKIFMNHVLDRSGYRFFQASFDEDEKGTVLSVNHDSWGTNVTYVGYTFLFLGMFVTLFWKGTHFSKLNEQLKALSKSKTLILLFLLFPVSAAFSQKIDMHGKEGAEHTHQHEPAEDHAHDHGAPEVNMAELQQFLMAKNVDAAGFAASIQINIDHADRFGHLLVQNIDGRIEPVNTMALEILRKLHRKDKFYSLNANQFFLSISTQPFNWFNVPLIKVGAKGGPGLLKAVKGNEAGYTSMINLLKLDTDGSLVFVLKEDYLKAFSKKPAEQDSYDKDVIDLNDRLQAMQQLVDGQYLRILPVAGDVNNTWIAMPSLPADSNLTMPNPVARYFKSIQGAQQSGNWTAADQELNSIKDLQIKYSKDVIPSDAKISWEISYNSWNIFLNLMITYALLGAVILALAFFKLFKNSKLLDRLVTSLLVLISIAAALQAIGLGVRWYISGHEPWSNGYEAVLFISWIGVLSGLLMYRNSNAFIPAAGCLIAVILMGFAHGGSQMNPQITPLVPVLKSYWLMIHVAIITSSYGFFGLSALIGMVVLVLYCIDGNKIHAKVKASITELTIVNEMSLTVGLFLLTIGTFLGGIWANESWGRYWSWDPKETWAFISVIIYAFVMHVRLIPNLKSKYLFNLLSLLSFSTIIMTYFGVNYYLTGLHSYAQGDPVPVPSWVYVTVAVIFVLAVVSYRRYKLRNK</sequence>
<dbReference type="PANTHER" id="PTHR30071">
    <property type="entry name" value="HEME EXPORTER PROTEIN C"/>
    <property type="match status" value="1"/>
</dbReference>
<dbReference type="Proteomes" id="UP000295620">
    <property type="component" value="Unassembled WGS sequence"/>
</dbReference>
<feature type="transmembrane region" description="Helical" evidence="7">
    <location>
        <begin position="811"/>
        <end position="836"/>
    </location>
</feature>
<keyword evidence="11" id="KW-1185">Reference proteome</keyword>
<dbReference type="GO" id="GO:0017004">
    <property type="term" value="P:cytochrome complex assembly"/>
    <property type="evidence" value="ECO:0007669"/>
    <property type="project" value="UniProtKB-KW"/>
</dbReference>
<evidence type="ECO:0000256" key="4">
    <source>
        <dbReference type="ARBA" id="ARBA00022989"/>
    </source>
</evidence>
<feature type="transmembrane region" description="Helical" evidence="7">
    <location>
        <begin position="906"/>
        <end position="938"/>
    </location>
</feature>
<accession>A0A4R6T1F6</accession>
<keyword evidence="4 7" id="KW-1133">Transmembrane helix</keyword>
<name>A0A4R6T1F6_9SPHI</name>
<dbReference type="RefSeq" id="WP_243732403.1">
    <property type="nucleotide sequence ID" value="NZ_SNYC01000003.1"/>
</dbReference>